<feature type="non-terminal residue" evidence="2">
    <location>
        <position position="222"/>
    </location>
</feature>
<dbReference type="InterPro" id="IPR013527">
    <property type="entry name" value="YicC-like_N"/>
</dbReference>
<evidence type="ECO:0000313" key="2">
    <source>
        <dbReference type="EMBL" id="KKL47169.1"/>
    </source>
</evidence>
<sequence length="222" mass="24688">MTRSMTGFGGAQGQIGQSHYALEIRAVNGRYFKAHVKLPEIWSFMETDIEKYLRDRLRRGSIQLTLRMKSDSPEAAYEVNIAAMERYLEQVEIVRPDQSDVNLTVDLATILQLPGVCAPRAGDGMDEAACAEMVQLVSRATDALVEMRTTEGQAIARDLQGHCQTILSDLEHVRGRAGTVVAEYHQRLKARVAELVAVGNVKIDEQDLAREVAIFVERCDIA</sequence>
<comment type="caution">
    <text evidence="2">The sequence shown here is derived from an EMBL/GenBank/DDBJ whole genome shotgun (WGS) entry which is preliminary data.</text>
</comment>
<dbReference type="PANTHER" id="PTHR30636:SF3">
    <property type="entry name" value="UPF0701 PROTEIN YICC"/>
    <property type="match status" value="1"/>
</dbReference>
<organism evidence="2">
    <name type="scientific">marine sediment metagenome</name>
    <dbReference type="NCBI Taxonomy" id="412755"/>
    <lineage>
        <taxon>unclassified sequences</taxon>
        <taxon>metagenomes</taxon>
        <taxon>ecological metagenomes</taxon>
    </lineage>
</organism>
<dbReference type="PANTHER" id="PTHR30636">
    <property type="entry name" value="UPF0701 PROTEIN YICC"/>
    <property type="match status" value="1"/>
</dbReference>
<feature type="domain" description="Endoribonuclease YicC-like N-terminal" evidence="1">
    <location>
        <begin position="3"/>
        <end position="156"/>
    </location>
</feature>
<evidence type="ECO:0000259" key="1">
    <source>
        <dbReference type="Pfam" id="PF03755"/>
    </source>
</evidence>
<gene>
    <name evidence="2" type="ORF">LCGC14_2338220</name>
</gene>
<dbReference type="InterPro" id="IPR005229">
    <property type="entry name" value="YicC/YloC-like"/>
</dbReference>
<dbReference type="EMBL" id="LAZR01033764">
    <property type="protein sequence ID" value="KKL47169.1"/>
    <property type="molecule type" value="Genomic_DNA"/>
</dbReference>
<name>A0A0F9CDL5_9ZZZZ</name>
<reference evidence="2" key="1">
    <citation type="journal article" date="2015" name="Nature">
        <title>Complex archaea that bridge the gap between prokaryotes and eukaryotes.</title>
        <authorList>
            <person name="Spang A."/>
            <person name="Saw J.H."/>
            <person name="Jorgensen S.L."/>
            <person name="Zaremba-Niedzwiedzka K."/>
            <person name="Martijn J."/>
            <person name="Lind A.E."/>
            <person name="van Eijk R."/>
            <person name="Schleper C."/>
            <person name="Guy L."/>
            <person name="Ettema T.J."/>
        </authorList>
    </citation>
    <scope>NUCLEOTIDE SEQUENCE</scope>
</reference>
<accession>A0A0F9CDL5</accession>
<dbReference type="AlphaFoldDB" id="A0A0F9CDL5"/>
<protein>
    <recommendedName>
        <fullName evidence="1">Endoribonuclease YicC-like N-terminal domain-containing protein</fullName>
    </recommendedName>
</protein>
<dbReference type="Pfam" id="PF03755">
    <property type="entry name" value="YicC-like_N"/>
    <property type="match status" value="1"/>
</dbReference>
<proteinExistence type="predicted"/>
<dbReference type="GO" id="GO:0004521">
    <property type="term" value="F:RNA endonuclease activity"/>
    <property type="evidence" value="ECO:0007669"/>
    <property type="project" value="InterPro"/>
</dbReference>